<proteinExistence type="predicted"/>
<name>A0A8S9JD48_BRACR</name>
<dbReference type="AlphaFoldDB" id="A0A8S9JD48"/>
<dbReference type="EMBL" id="QGKW02001660">
    <property type="protein sequence ID" value="KAF2579945.1"/>
    <property type="molecule type" value="Genomic_DNA"/>
</dbReference>
<sequence>MTETRIFSLNHCASIDIYDSPPRYVLSKCSTEIITRLWTLLCSCLCVHVVAWRILLSRSKYREKEAELTAFSSPIPRLGILETIWRVNLTATSSSAVLFKTCEKF</sequence>
<organism evidence="2 3">
    <name type="scientific">Brassica cretica</name>
    <name type="common">Mustard</name>
    <dbReference type="NCBI Taxonomy" id="69181"/>
    <lineage>
        <taxon>Eukaryota</taxon>
        <taxon>Viridiplantae</taxon>
        <taxon>Streptophyta</taxon>
        <taxon>Embryophyta</taxon>
        <taxon>Tracheophyta</taxon>
        <taxon>Spermatophyta</taxon>
        <taxon>Magnoliopsida</taxon>
        <taxon>eudicotyledons</taxon>
        <taxon>Gunneridae</taxon>
        <taxon>Pentapetalae</taxon>
        <taxon>rosids</taxon>
        <taxon>malvids</taxon>
        <taxon>Brassicales</taxon>
        <taxon>Brassicaceae</taxon>
        <taxon>Brassiceae</taxon>
        <taxon>Brassica</taxon>
    </lineage>
</organism>
<comment type="caution">
    <text evidence="2">The sequence shown here is derived from an EMBL/GenBank/DDBJ whole genome shotgun (WGS) entry which is preliminary data.</text>
</comment>
<keyword evidence="1" id="KW-1133">Transmembrane helix</keyword>
<evidence type="ECO:0000256" key="1">
    <source>
        <dbReference type="SAM" id="Phobius"/>
    </source>
</evidence>
<feature type="transmembrane region" description="Helical" evidence="1">
    <location>
        <begin position="33"/>
        <end position="55"/>
    </location>
</feature>
<keyword evidence="1" id="KW-0472">Membrane</keyword>
<evidence type="ECO:0000313" key="3">
    <source>
        <dbReference type="Proteomes" id="UP000712281"/>
    </source>
</evidence>
<dbReference type="Proteomes" id="UP000712281">
    <property type="component" value="Unassembled WGS sequence"/>
</dbReference>
<evidence type="ECO:0000313" key="2">
    <source>
        <dbReference type="EMBL" id="KAF2579945.1"/>
    </source>
</evidence>
<protein>
    <submittedName>
        <fullName evidence="2">Uncharacterized protein</fullName>
    </submittedName>
</protein>
<accession>A0A8S9JD48</accession>
<reference evidence="2" key="1">
    <citation type="submission" date="2019-12" db="EMBL/GenBank/DDBJ databases">
        <title>Genome sequencing and annotation of Brassica cretica.</title>
        <authorList>
            <person name="Studholme D.J."/>
            <person name="Sarris P.F."/>
        </authorList>
    </citation>
    <scope>NUCLEOTIDE SEQUENCE</scope>
    <source>
        <strain evidence="2">PFS-001/15</strain>
        <tissue evidence="2">Leaf</tissue>
    </source>
</reference>
<gene>
    <name evidence="2" type="ORF">F2Q68_00003897</name>
</gene>
<keyword evidence="1" id="KW-0812">Transmembrane</keyword>